<reference evidence="2" key="1">
    <citation type="journal article" date="2016" name="Nature">
        <title>Genome evolution in the allotetraploid frog Xenopus laevis.</title>
        <authorList>
            <person name="Session A.M."/>
            <person name="Uno Y."/>
            <person name="Kwon T."/>
            <person name="Chapman J.A."/>
            <person name="Toyoda A."/>
            <person name="Takahashi S."/>
            <person name="Fukui A."/>
            <person name="Hikosaka A."/>
            <person name="Suzuki A."/>
            <person name="Kondo M."/>
            <person name="van Heeringen S.J."/>
            <person name="Quigley I."/>
            <person name="Heinz S."/>
            <person name="Ogino H."/>
            <person name="Ochi H."/>
            <person name="Hellsten U."/>
            <person name="Lyons J.B."/>
            <person name="Simakov O."/>
            <person name="Putnam N."/>
            <person name="Stites J."/>
            <person name="Kuroki Y."/>
            <person name="Tanaka T."/>
            <person name="Michiue T."/>
            <person name="Watanabe M."/>
            <person name="Bogdanovic O."/>
            <person name="Lister R."/>
            <person name="Georgiou G."/>
            <person name="Paranjpe S.S."/>
            <person name="van Kruijsbergen I."/>
            <person name="Shu S."/>
            <person name="Carlson J."/>
            <person name="Kinoshita T."/>
            <person name="Ohta Y."/>
            <person name="Mawaribuchi S."/>
            <person name="Jenkins J."/>
            <person name="Grimwood J."/>
            <person name="Schmutz J."/>
            <person name="Mitros T."/>
            <person name="Mozaffari S.V."/>
            <person name="Suzuki Y."/>
            <person name="Haramoto Y."/>
            <person name="Yamamoto T.S."/>
            <person name="Takagi C."/>
            <person name="Heald R."/>
            <person name="Miller K."/>
            <person name="Haudenschild C."/>
            <person name="Kitzman J."/>
            <person name="Nakayama T."/>
            <person name="Izutsu Y."/>
            <person name="Robert J."/>
            <person name="Fortriede J."/>
            <person name="Burns K."/>
            <person name="Lotay V."/>
            <person name="Karimi K."/>
            <person name="Yasuoka Y."/>
            <person name="Dichmann D.S."/>
            <person name="Flajnik M.F."/>
            <person name="Houston D.W."/>
            <person name="Shendure J."/>
            <person name="DuPasquier L."/>
            <person name="Vize P.D."/>
            <person name="Zorn A.M."/>
            <person name="Ito M."/>
            <person name="Marcotte E.M."/>
            <person name="Wallingford J.B."/>
            <person name="Ito Y."/>
            <person name="Asashima M."/>
            <person name="Ueno N."/>
            <person name="Matsuda Y."/>
            <person name="Veenstra G.J."/>
            <person name="Fujiyama A."/>
            <person name="Harland R.M."/>
            <person name="Taira M."/>
            <person name="Rokhsar D.S."/>
        </authorList>
    </citation>
    <scope>NUCLEOTIDE SEQUENCE [LARGE SCALE GENOMIC DNA]</scope>
    <source>
        <strain evidence="2">J</strain>
    </source>
</reference>
<sequence>MHNAMSIYHDKSLFNTNGAQESQDFLFFQEEFGFPPCFSPSPQVKSFLAAGL</sequence>
<dbReference type="Proteomes" id="UP000694892">
    <property type="component" value="Chromosome 5S"/>
</dbReference>
<name>A0A974CRQ7_XENLA</name>
<evidence type="ECO:0000313" key="1">
    <source>
        <dbReference type="EMBL" id="OCT77415.1"/>
    </source>
</evidence>
<organism evidence="1 2">
    <name type="scientific">Xenopus laevis</name>
    <name type="common">African clawed frog</name>
    <dbReference type="NCBI Taxonomy" id="8355"/>
    <lineage>
        <taxon>Eukaryota</taxon>
        <taxon>Metazoa</taxon>
        <taxon>Chordata</taxon>
        <taxon>Craniata</taxon>
        <taxon>Vertebrata</taxon>
        <taxon>Euteleostomi</taxon>
        <taxon>Amphibia</taxon>
        <taxon>Batrachia</taxon>
        <taxon>Anura</taxon>
        <taxon>Pipoidea</taxon>
        <taxon>Pipidae</taxon>
        <taxon>Xenopodinae</taxon>
        <taxon>Xenopus</taxon>
        <taxon>Xenopus</taxon>
    </lineage>
</organism>
<protein>
    <submittedName>
        <fullName evidence="1">Uncharacterized protein</fullName>
    </submittedName>
</protein>
<gene>
    <name evidence="1" type="ORF">XELAEV_18028506mg</name>
</gene>
<dbReference type="EMBL" id="CM004475">
    <property type="protein sequence ID" value="OCT77415.1"/>
    <property type="molecule type" value="Genomic_DNA"/>
</dbReference>
<dbReference type="AlphaFoldDB" id="A0A974CRQ7"/>
<evidence type="ECO:0000313" key="2">
    <source>
        <dbReference type="Proteomes" id="UP000694892"/>
    </source>
</evidence>
<proteinExistence type="predicted"/>
<accession>A0A974CRQ7</accession>